<dbReference type="AlphaFoldDB" id="A0A3B0VUE5"/>
<evidence type="ECO:0000256" key="1">
    <source>
        <dbReference type="ARBA" id="ARBA00004651"/>
    </source>
</evidence>
<dbReference type="InterPro" id="IPR047660">
    <property type="entry name" value="DsrM"/>
</dbReference>
<dbReference type="Gene3D" id="1.20.950.20">
    <property type="entry name" value="Transmembrane di-heme cytochromes, Chain C"/>
    <property type="match status" value="1"/>
</dbReference>
<evidence type="ECO:0000256" key="4">
    <source>
        <dbReference type="ARBA" id="ARBA00022989"/>
    </source>
</evidence>
<evidence type="ECO:0000313" key="9">
    <source>
        <dbReference type="EMBL" id="VAW35906.1"/>
    </source>
</evidence>
<comment type="subcellular location">
    <subcellularLocation>
        <location evidence="1">Cell membrane</location>
        <topology evidence="1">Multi-pass membrane protein</topology>
    </subcellularLocation>
</comment>
<accession>A0A3B0VUE5</accession>
<dbReference type="InterPro" id="IPR023234">
    <property type="entry name" value="NarG-like_domain"/>
</dbReference>
<name>A0A3B0VUE5_9ZZZZ</name>
<evidence type="ECO:0000256" key="3">
    <source>
        <dbReference type="ARBA" id="ARBA00022692"/>
    </source>
</evidence>
<dbReference type="Pfam" id="PF02665">
    <property type="entry name" value="Nitrate_red_gam"/>
    <property type="match status" value="1"/>
</dbReference>
<evidence type="ECO:0000256" key="2">
    <source>
        <dbReference type="ARBA" id="ARBA00022475"/>
    </source>
</evidence>
<reference evidence="9" key="1">
    <citation type="submission" date="2018-06" db="EMBL/GenBank/DDBJ databases">
        <authorList>
            <person name="Zhirakovskaya E."/>
        </authorList>
    </citation>
    <scope>NUCLEOTIDE SEQUENCE</scope>
</reference>
<dbReference type="InterPro" id="IPR036197">
    <property type="entry name" value="NarG-like_sf"/>
</dbReference>
<dbReference type="SUPFAM" id="SSF103501">
    <property type="entry name" value="Respiratory nitrate reductase 1 gamma chain"/>
    <property type="match status" value="1"/>
</dbReference>
<gene>
    <name evidence="9" type="ORF">MNBD_DELTA03-396</name>
</gene>
<dbReference type="EMBL" id="UOEX01000147">
    <property type="protein sequence ID" value="VAW35906.1"/>
    <property type="molecule type" value="Genomic_DNA"/>
</dbReference>
<proteinExistence type="predicted"/>
<protein>
    <submittedName>
        <fullName evidence="9">Sulfite reduction-associated complex DsrMKJOP protein DsrM (= HmeC)</fullName>
    </submittedName>
</protein>
<dbReference type="NCBIfam" id="NF038037">
    <property type="entry name" value="cytob_DsrM"/>
    <property type="match status" value="1"/>
</dbReference>
<keyword evidence="6 7" id="KW-0472">Membrane</keyword>
<feature type="transmembrane region" description="Helical" evidence="7">
    <location>
        <begin position="123"/>
        <end position="143"/>
    </location>
</feature>
<organism evidence="9">
    <name type="scientific">hydrothermal vent metagenome</name>
    <dbReference type="NCBI Taxonomy" id="652676"/>
    <lineage>
        <taxon>unclassified sequences</taxon>
        <taxon>metagenomes</taxon>
        <taxon>ecological metagenomes</taxon>
    </lineage>
</organism>
<dbReference type="GO" id="GO:0016491">
    <property type="term" value="F:oxidoreductase activity"/>
    <property type="evidence" value="ECO:0007669"/>
    <property type="project" value="UniProtKB-KW"/>
</dbReference>
<keyword evidence="3 7" id="KW-0812">Transmembrane</keyword>
<evidence type="ECO:0000256" key="5">
    <source>
        <dbReference type="ARBA" id="ARBA00023002"/>
    </source>
</evidence>
<feature type="transmembrane region" description="Helical" evidence="7">
    <location>
        <begin position="171"/>
        <end position="192"/>
    </location>
</feature>
<keyword evidence="2" id="KW-1003">Cell membrane</keyword>
<feature type="transmembrane region" description="Helical" evidence="7">
    <location>
        <begin position="31"/>
        <end position="50"/>
    </location>
</feature>
<feature type="domain" description="NarG-like" evidence="8">
    <location>
        <begin position="121"/>
        <end position="275"/>
    </location>
</feature>
<evidence type="ECO:0000256" key="6">
    <source>
        <dbReference type="ARBA" id="ARBA00023136"/>
    </source>
</evidence>
<evidence type="ECO:0000256" key="7">
    <source>
        <dbReference type="SAM" id="Phobius"/>
    </source>
</evidence>
<sequence>MKILYPFIAVIGLIVIAFLGAEAGLSSLFGIVIPYLAIIIFIVGFIRKVVGWSKSPVPFRIPTTCGQAYSLPWIKQNKIECPSTTSGVLKRMFLEIFLFRSLFRNTEADVYDGPKLRYGSSKFLWLFALMFHYAFLVIILRHMRLFTDPMPFFIPILRFGDGFLQIGTPPIMMSDVVILTGLLLLFCRRFFLINERYISLPADYFPLFLIFAIATTGCLMRYFMRTDIIYIKELAVGLATFHPTIAGHISPLFYIHIFLVSTLLIYFPFSKLMHMGGIFMSPTRNLANNSRMVRHINPWNDPNLKPHSYASYEDEFREAMVEAGIPVDKELPPKAEAALAAEEKA</sequence>
<feature type="transmembrane region" description="Helical" evidence="7">
    <location>
        <begin position="244"/>
        <end position="267"/>
    </location>
</feature>
<dbReference type="GO" id="GO:0005886">
    <property type="term" value="C:plasma membrane"/>
    <property type="evidence" value="ECO:0007669"/>
    <property type="project" value="UniProtKB-SubCell"/>
</dbReference>
<keyword evidence="5" id="KW-0560">Oxidoreductase</keyword>
<evidence type="ECO:0000259" key="8">
    <source>
        <dbReference type="Pfam" id="PF02665"/>
    </source>
</evidence>
<feature type="transmembrane region" description="Helical" evidence="7">
    <location>
        <begin position="7"/>
        <end position="25"/>
    </location>
</feature>
<keyword evidence="4 7" id="KW-1133">Transmembrane helix</keyword>
<feature type="transmembrane region" description="Helical" evidence="7">
    <location>
        <begin position="204"/>
        <end position="224"/>
    </location>
</feature>